<accession>A0A931GDE3</accession>
<dbReference type="PANTHER" id="PTHR33908:SF3">
    <property type="entry name" value="UNDECAPRENYL PHOSPHATE-ALPHA-4-AMINO-4-DEOXY-L-ARABINOSE ARABINOSYL TRANSFERASE"/>
    <property type="match status" value="1"/>
</dbReference>
<evidence type="ECO:0000256" key="7">
    <source>
        <dbReference type="ARBA" id="ARBA00023136"/>
    </source>
</evidence>
<protein>
    <submittedName>
        <fullName evidence="10">Phospholipid carrier-dependent glycosyltransferase</fullName>
    </submittedName>
</protein>
<dbReference type="GO" id="GO:0005886">
    <property type="term" value="C:plasma membrane"/>
    <property type="evidence" value="ECO:0007669"/>
    <property type="project" value="UniProtKB-SubCell"/>
</dbReference>
<evidence type="ECO:0000256" key="4">
    <source>
        <dbReference type="ARBA" id="ARBA00022679"/>
    </source>
</evidence>
<organism evidence="10 11">
    <name type="scientific">Desulfotignum balticum</name>
    <dbReference type="NCBI Taxonomy" id="115781"/>
    <lineage>
        <taxon>Bacteria</taxon>
        <taxon>Pseudomonadati</taxon>
        <taxon>Thermodesulfobacteriota</taxon>
        <taxon>Desulfobacteria</taxon>
        <taxon>Desulfobacterales</taxon>
        <taxon>Desulfobacteraceae</taxon>
        <taxon>Desulfotignum</taxon>
    </lineage>
</organism>
<feature type="transmembrane region" description="Helical" evidence="8">
    <location>
        <begin position="79"/>
        <end position="103"/>
    </location>
</feature>
<keyword evidence="6 8" id="KW-1133">Transmembrane helix</keyword>
<feature type="non-terminal residue" evidence="10">
    <location>
        <position position="125"/>
    </location>
</feature>
<dbReference type="GO" id="GO:0000030">
    <property type="term" value="F:mannosyltransferase activity"/>
    <property type="evidence" value="ECO:0007669"/>
    <property type="project" value="InterPro"/>
</dbReference>
<dbReference type="Proteomes" id="UP000706172">
    <property type="component" value="Unassembled WGS sequence"/>
</dbReference>
<evidence type="ECO:0000256" key="5">
    <source>
        <dbReference type="ARBA" id="ARBA00022692"/>
    </source>
</evidence>
<dbReference type="PANTHER" id="PTHR33908">
    <property type="entry name" value="MANNOSYLTRANSFERASE YKCB-RELATED"/>
    <property type="match status" value="1"/>
</dbReference>
<dbReference type="GO" id="GO:0006493">
    <property type="term" value="P:protein O-linked glycosylation"/>
    <property type="evidence" value="ECO:0007669"/>
    <property type="project" value="InterPro"/>
</dbReference>
<reference evidence="10" key="1">
    <citation type="submission" date="2020-07" db="EMBL/GenBank/DDBJ databases">
        <title>Severe corrosion of carbon steel in oil field produced water can be linked to methanogenic archaea containing a special type of NiFe hydrogenase.</title>
        <authorList>
            <person name="Lahme S."/>
            <person name="Mand J."/>
            <person name="Longwell J."/>
            <person name="Smith R."/>
            <person name="Enning D."/>
        </authorList>
    </citation>
    <scope>NUCLEOTIDE SEQUENCE</scope>
    <source>
        <strain evidence="10">MIC098Bin6</strain>
    </source>
</reference>
<evidence type="ECO:0000256" key="3">
    <source>
        <dbReference type="ARBA" id="ARBA00022676"/>
    </source>
</evidence>
<feature type="domain" description="ArnT-like N-terminal" evidence="9">
    <location>
        <begin position="4"/>
        <end position="122"/>
    </location>
</feature>
<comment type="subcellular location">
    <subcellularLocation>
        <location evidence="1">Cell membrane</location>
        <topology evidence="1">Multi-pass membrane protein</topology>
    </subcellularLocation>
</comment>
<dbReference type="GO" id="GO:0016763">
    <property type="term" value="F:pentosyltransferase activity"/>
    <property type="evidence" value="ECO:0007669"/>
    <property type="project" value="TreeGrafter"/>
</dbReference>
<evidence type="ECO:0000256" key="8">
    <source>
        <dbReference type="SAM" id="Phobius"/>
    </source>
</evidence>
<comment type="caution">
    <text evidence="10">The sequence shown here is derived from an EMBL/GenBank/DDBJ whole genome shotgun (WGS) entry which is preliminary data.</text>
</comment>
<dbReference type="EMBL" id="JACCQK010000200">
    <property type="protein sequence ID" value="MBG0779087.1"/>
    <property type="molecule type" value="Genomic_DNA"/>
</dbReference>
<dbReference type="GO" id="GO:0009103">
    <property type="term" value="P:lipopolysaccharide biosynthetic process"/>
    <property type="evidence" value="ECO:0007669"/>
    <property type="project" value="TreeGrafter"/>
</dbReference>
<dbReference type="InterPro" id="IPR050297">
    <property type="entry name" value="LipidA_mod_glycosyltrf_83"/>
</dbReference>
<keyword evidence="4" id="KW-0808">Transferase</keyword>
<evidence type="ECO:0000313" key="10">
    <source>
        <dbReference type="EMBL" id="MBG0779087.1"/>
    </source>
</evidence>
<dbReference type="GO" id="GO:0010041">
    <property type="term" value="P:response to iron(III) ion"/>
    <property type="evidence" value="ECO:0007669"/>
    <property type="project" value="TreeGrafter"/>
</dbReference>
<evidence type="ECO:0000256" key="2">
    <source>
        <dbReference type="ARBA" id="ARBA00022475"/>
    </source>
</evidence>
<keyword evidence="2" id="KW-1003">Cell membrane</keyword>
<sequence length="125" mass="13959">MKHTIWLMGACFLCLYILPLHVRPLAIPDEVRYAEISREMVASGDWIVPRLNGLHYFEKPVMGYWLNGLAMKLFGQNNFSVRITSAISAGLSALMVFFLSAGFSRSTRKGGMAAGIYLTCFLVYG</sequence>
<name>A0A931GDE3_9BACT</name>
<keyword evidence="7 8" id="KW-0472">Membrane</keyword>
<dbReference type="AlphaFoldDB" id="A0A931GDE3"/>
<evidence type="ECO:0000259" key="9">
    <source>
        <dbReference type="Pfam" id="PF02366"/>
    </source>
</evidence>
<evidence type="ECO:0000256" key="1">
    <source>
        <dbReference type="ARBA" id="ARBA00004651"/>
    </source>
</evidence>
<dbReference type="Pfam" id="PF02366">
    <property type="entry name" value="PMT"/>
    <property type="match status" value="1"/>
</dbReference>
<proteinExistence type="predicted"/>
<evidence type="ECO:0000313" key="11">
    <source>
        <dbReference type="Proteomes" id="UP000706172"/>
    </source>
</evidence>
<gene>
    <name evidence="10" type="ORF">H0S81_04095</name>
</gene>
<evidence type="ECO:0000256" key="6">
    <source>
        <dbReference type="ARBA" id="ARBA00022989"/>
    </source>
</evidence>
<keyword evidence="5 8" id="KW-0812">Transmembrane</keyword>
<dbReference type="InterPro" id="IPR003342">
    <property type="entry name" value="ArnT-like_N"/>
</dbReference>
<keyword evidence="3" id="KW-0328">Glycosyltransferase</keyword>